<protein>
    <submittedName>
        <fullName evidence="1">Uncharacterized protein</fullName>
    </submittedName>
</protein>
<evidence type="ECO:0000313" key="1">
    <source>
        <dbReference type="EMBL" id="KKL25663.1"/>
    </source>
</evidence>
<sequence length="61" mass="6571">NISPSDTEIGNIWALNKNTNRGYFKAGLEYAISLSSPNTGAIEAVLASGNSLMEVTWIRTI</sequence>
<gene>
    <name evidence="1" type="ORF">LCGC14_2403070</name>
</gene>
<feature type="non-terminal residue" evidence="1">
    <location>
        <position position="1"/>
    </location>
</feature>
<comment type="caution">
    <text evidence="1">The sequence shown here is derived from an EMBL/GenBank/DDBJ whole genome shotgun (WGS) entry which is preliminary data.</text>
</comment>
<name>A0A0F9EP57_9ZZZZ</name>
<proteinExistence type="predicted"/>
<dbReference type="AlphaFoldDB" id="A0A0F9EP57"/>
<organism evidence="1">
    <name type="scientific">marine sediment metagenome</name>
    <dbReference type="NCBI Taxonomy" id="412755"/>
    <lineage>
        <taxon>unclassified sequences</taxon>
        <taxon>metagenomes</taxon>
        <taxon>ecological metagenomes</taxon>
    </lineage>
</organism>
<dbReference type="EMBL" id="LAZR01036133">
    <property type="protein sequence ID" value="KKL25663.1"/>
    <property type="molecule type" value="Genomic_DNA"/>
</dbReference>
<accession>A0A0F9EP57</accession>
<reference evidence="1" key="1">
    <citation type="journal article" date="2015" name="Nature">
        <title>Complex archaea that bridge the gap between prokaryotes and eukaryotes.</title>
        <authorList>
            <person name="Spang A."/>
            <person name="Saw J.H."/>
            <person name="Jorgensen S.L."/>
            <person name="Zaremba-Niedzwiedzka K."/>
            <person name="Martijn J."/>
            <person name="Lind A.E."/>
            <person name="van Eijk R."/>
            <person name="Schleper C."/>
            <person name="Guy L."/>
            <person name="Ettema T.J."/>
        </authorList>
    </citation>
    <scope>NUCLEOTIDE SEQUENCE</scope>
</reference>